<feature type="domain" description="SusD-like N-terminal" evidence="8">
    <location>
        <begin position="24"/>
        <end position="201"/>
    </location>
</feature>
<dbReference type="KEGG" id="mmab:HQ865_08315"/>
<evidence type="ECO:0000256" key="3">
    <source>
        <dbReference type="ARBA" id="ARBA00022729"/>
    </source>
</evidence>
<organism evidence="9 10">
    <name type="scientific">Mucilaginibacter mali</name>
    <dbReference type="NCBI Taxonomy" id="2740462"/>
    <lineage>
        <taxon>Bacteria</taxon>
        <taxon>Pseudomonadati</taxon>
        <taxon>Bacteroidota</taxon>
        <taxon>Sphingobacteriia</taxon>
        <taxon>Sphingobacteriales</taxon>
        <taxon>Sphingobacteriaceae</taxon>
        <taxon>Mucilaginibacter</taxon>
    </lineage>
</organism>
<keyword evidence="10" id="KW-1185">Reference proteome</keyword>
<evidence type="ECO:0000256" key="4">
    <source>
        <dbReference type="ARBA" id="ARBA00023136"/>
    </source>
</evidence>
<evidence type="ECO:0000313" key="9">
    <source>
        <dbReference type="EMBL" id="QKJ29760.1"/>
    </source>
</evidence>
<evidence type="ECO:0000256" key="5">
    <source>
        <dbReference type="ARBA" id="ARBA00023237"/>
    </source>
</evidence>
<dbReference type="EMBL" id="CP054139">
    <property type="protein sequence ID" value="QKJ29760.1"/>
    <property type="molecule type" value="Genomic_DNA"/>
</dbReference>
<dbReference type="Gene3D" id="1.25.40.390">
    <property type="match status" value="1"/>
</dbReference>
<dbReference type="AlphaFoldDB" id="A0A7D4UP44"/>
<dbReference type="RefSeq" id="WP_173414452.1">
    <property type="nucleotide sequence ID" value="NZ_CP054139.1"/>
</dbReference>
<evidence type="ECO:0000313" key="10">
    <source>
        <dbReference type="Proteomes" id="UP000505355"/>
    </source>
</evidence>
<comment type="similarity">
    <text evidence="2">Belongs to the SusD family.</text>
</comment>
<evidence type="ECO:0000256" key="6">
    <source>
        <dbReference type="SAM" id="SignalP"/>
    </source>
</evidence>
<dbReference type="SUPFAM" id="SSF48452">
    <property type="entry name" value="TPR-like"/>
    <property type="match status" value="1"/>
</dbReference>
<feature type="chain" id="PRO_5028967850" evidence="6">
    <location>
        <begin position="24"/>
        <end position="498"/>
    </location>
</feature>
<dbReference type="InterPro" id="IPR011990">
    <property type="entry name" value="TPR-like_helical_dom_sf"/>
</dbReference>
<evidence type="ECO:0000259" key="7">
    <source>
        <dbReference type="Pfam" id="PF07980"/>
    </source>
</evidence>
<protein>
    <submittedName>
        <fullName evidence="9">RagB/SusD family nutrient uptake outer membrane protein</fullName>
    </submittedName>
</protein>
<evidence type="ECO:0000259" key="8">
    <source>
        <dbReference type="Pfam" id="PF14322"/>
    </source>
</evidence>
<dbReference type="CDD" id="cd08977">
    <property type="entry name" value="SusD"/>
    <property type="match status" value="1"/>
</dbReference>
<keyword evidence="4" id="KW-0472">Membrane</keyword>
<name>A0A7D4UP44_9SPHI</name>
<comment type="subcellular location">
    <subcellularLocation>
        <location evidence="1">Cell outer membrane</location>
    </subcellularLocation>
</comment>
<dbReference type="Proteomes" id="UP000505355">
    <property type="component" value="Chromosome"/>
</dbReference>
<keyword evidence="5" id="KW-0998">Cell outer membrane</keyword>
<dbReference type="InterPro" id="IPR033985">
    <property type="entry name" value="SusD-like_N"/>
</dbReference>
<accession>A0A7D4UP44</accession>
<feature type="domain" description="RagB/SusD" evidence="7">
    <location>
        <begin position="338"/>
        <end position="497"/>
    </location>
</feature>
<dbReference type="Pfam" id="PF07980">
    <property type="entry name" value="SusD_RagB"/>
    <property type="match status" value="1"/>
</dbReference>
<proteinExistence type="inferred from homology"/>
<evidence type="ECO:0000256" key="2">
    <source>
        <dbReference type="ARBA" id="ARBA00006275"/>
    </source>
</evidence>
<dbReference type="GO" id="GO:0009279">
    <property type="term" value="C:cell outer membrane"/>
    <property type="evidence" value="ECO:0007669"/>
    <property type="project" value="UniProtKB-SubCell"/>
</dbReference>
<evidence type="ECO:0000256" key="1">
    <source>
        <dbReference type="ARBA" id="ARBA00004442"/>
    </source>
</evidence>
<feature type="signal peptide" evidence="6">
    <location>
        <begin position="1"/>
        <end position="23"/>
    </location>
</feature>
<dbReference type="InterPro" id="IPR012944">
    <property type="entry name" value="SusD_RagB_dom"/>
</dbReference>
<gene>
    <name evidence="9" type="ORF">HQ865_08315</name>
</gene>
<reference evidence="9 10" key="1">
    <citation type="submission" date="2020-05" db="EMBL/GenBank/DDBJ databases">
        <title>Mucilaginibacter mali sp. nov.</title>
        <authorList>
            <person name="Kim H.S."/>
            <person name="Lee K.C."/>
            <person name="Suh M.K."/>
            <person name="Kim J.-S."/>
            <person name="Han K.-I."/>
            <person name="Eom M.K."/>
            <person name="Shin Y.K."/>
            <person name="Lee J.-S."/>
        </authorList>
    </citation>
    <scope>NUCLEOTIDE SEQUENCE [LARGE SCALE GENOMIC DNA]</scope>
    <source>
        <strain evidence="9 10">G2-14</strain>
    </source>
</reference>
<dbReference type="Pfam" id="PF14322">
    <property type="entry name" value="SusD-like_3"/>
    <property type="match status" value="1"/>
</dbReference>
<sequence length="498" mass="55386">MFKSIIYKTALLALLAVSFCSCNKYLELRPQNGITSDKFWQTKEQLQSAVIGCYSALLTGSKAPAEIFFLWGELRADFIKPGPGIANDETNIINTTILPTNTIANWASIYRVINLCNNVLQFGPDVINKDNTLTQTQLNAYLSEALAIRALMYFYLVRSFGDVPLKITATATDDDLAMLSKSTAKDVLAQIVADLKQAETYGIASYGNTASDKGRITKFTINAIQADVYLWMDNYADCIAACDKIINSGKYGLVAGDGSWFGKLFVNGNSSEGIFELQFDNQVLNPYYTMFSPNAGKYRFAADPLIIDNVYTIDPIDPINNYDIRGLDVAIHAADQTIYKFIALSPNTLRTSDISYAHWMVYRYADVLLMKAEACANSNRGQDALDLINIIRTRGKALPATAQSPANNDAVGITRYVLAERGREFAFEGKRWYDLLRVAKRNNFAMLDVLITAAIESVPPLYQQSALSKLRDPNSLYFPIPQGDIQNDPNLVQNPFYK</sequence>
<keyword evidence="3 6" id="KW-0732">Signal</keyword>
<dbReference type="PROSITE" id="PS51257">
    <property type="entry name" value="PROKAR_LIPOPROTEIN"/>
    <property type="match status" value="1"/>
</dbReference>